<organism evidence="5 6">
    <name type="scientific">Methanohalarchaeum thermophilum</name>
    <dbReference type="NCBI Taxonomy" id="1903181"/>
    <lineage>
        <taxon>Archaea</taxon>
        <taxon>Methanobacteriati</taxon>
        <taxon>Methanobacteriota</taxon>
        <taxon>Methanonatronarchaeia</taxon>
        <taxon>Methanonatronarchaeales</taxon>
        <taxon>Methanonatronarchaeaceae</taxon>
        <taxon>Candidatus Methanohalarchaeum</taxon>
    </lineage>
</organism>
<dbReference type="HAMAP" id="MF_00562">
    <property type="entry name" value="Deacylase_DtdA"/>
    <property type="match status" value="1"/>
</dbReference>
<dbReference type="SUPFAM" id="SSF142535">
    <property type="entry name" value="AF0625-like"/>
    <property type="match status" value="1"/>
</dbReference>
<dbReference type="GO" id="GO:0019478">
    <property type="term" value="P:D-amino acid catabolic process"/>
    <property type="evidence" value="ECO:0007669"/>
    <property type="project" value="UniProtKB-UniRule"/>
</dbReference>
<dbReference type="GO" id="GO:0008270">
    <property type="term" value="F:zinc ion binding"/>
    <property type="evidence" value="ECO:0007669"/>
    <property type="project" value="UniProtKB-UniRule"/>
</dbReference>
<dbReference type="EMBL" id="MSDW01000001">
    <property type="protein sequence ID" value="OKY77581.1"/>
    <property type="molecule type" value="Genomic_DNA"/>
</dbReference>
<dbReference type="STRING" id="1903181.BTN85_0049"/>
<dbReference type="Gene3D" id="3.40.50.10700">
    <property type="entry name" value="AF0625-like"/>
    <property type="match status" value="1"/>
</dbReference>
<dbReference type="InterPro" id="IPR007508">
    <property type="entry name" value="DtdA"/>
</dbReference>
<proteinExistence type="inferred from homology"/>
<comment type="cofactor">
    <cofactor evidence="4">
        <name>Zn(2+)</name>
        <dbReference type="ChEBI" id="CHEBI:29105"/>
    </cofactor>
    <text evidence="4">Binds 2 Zn(2+) ions per subunit.</text>
</comment>
<evidence type="ECO:0000313" key="6">
    <source>
        <dbReference type="Proteomes" id="UP000185744"/>
    </source>
</evidence>
<dbReference type="GO" id="GO:0051499">
    <property type="term" value="F:D-aminoacyl-tRNA deacylase activity"/>
    <property type="evidence" value="ECO:0007669"/>
    <property type="project" value="UniProtKB-UniRule"/>
</dbReference>
<dbReference type="FunCoup" id="A0A1Q6DTB0">
    <property type="interactions" value="3"/>
</dbReference>
<comment type="subunit">
    <text evidence="4">Monomer.</text>
</comment>
<evidence type="ECO:0000313" key="5">
    <source>
        <dbReference type="EMBL" id="OKY77581.1"/>
    </source>
</evidence>
<protein>
    <recommendedName>
        <fullName evidence="4">D-aminoacyl-tRNA deacylase</fullName>
        <ecNumber evidence="4">3.1.1.96</ecNumber>
    </recommendedName>
</protein>
<keyword evidence="2 4" id="KW-0378">Hydrolase</keyword>
<keyword evidence="3 4" id="KW-0862">Zinc</keyword>
<accession>A0A1Q6DTB0</accession>
<evidence type="ECO:0000256" key="4">
    <source>
        <dbReference type="HAMAP-Rule" id="MF_00562"/>
    </source>
</evidence>
<evidence type="ECO:0000256" key="3">
    <source>
        <dbReference type="ARBA" id="ARBA00022833"/>
    </source>
</evidence>
<dbReference type="Pfam" id="PF04414">
    <property type="entry name" value="tRNA_deacylase"/>
    <property type="match status" value="1"/>
</dbReference>
<dbReference type="PANTHER" id="PTHR34667:SF1">
    <property type="entry name" value="D-AMINOACYL-TRNA DEACYLASE"/>
    <property type="match status" value="1"/>
</dbReference>
<dbReference type="InParanoid" id="A0A1Q6DTB0"/>
<dbReference type="GO" id="GO:0106026">
    <property type="term" value="F:Gly-tRNA(Ala) deacylase activity"/>
    <property type="evidence" value="ECO:0007669"/>
    <property type="project" value="RHEA"/>
</dbReference>
<keyword evidence="1 4" id="KW-0479">Metal-binding</keyword>
<dbReference type="InterPro" id="IPR018033">
    <property type="entry name" value="Deacylase_DtdA_archaea"/>
</dbReference>
<dbReference type="Proteomes" id="UP000185744">
    <property type="component" value="Unassembled WGS sequence"/>
</dbReference>
<keyword evidence="6" id="KW-1185">Reference proteome</keyword>
<dbReference type="Gene3D" id="3.40.630.50">
    <property type="entry name" value="AF0625-like"/>
    <property type="match status" value="1"/>
</dbReference>
<dbReference type="PANTHER" id="PTHR34667">
    <property type="entry name" value="D-AMINOACYL-TRNA DEACYLASE"/>
    <property type="match status" value="1"/>
</dbReference>
<gene>
    <name evidence="4" type="primary">dtdA</name>
    <name evidence="5" type="ORF">BTN85_0049</name>
</gene>
<comment type="caution">
    <text evidence="5">The sequence shown here is derived from an EMBL/GenBank/DDBJ whole genome shotgun (WGS) entry which is preliminary data.</text>
</comment>
<comment type="catalytic activity">
    <reaction evidence="4">
        <text>glycyl-tRNA(Ala) + H2O = tRNA(Ala) + glycine + H(+)</text>
        <dbReference type="Rhea" id="RHEA:53744"/>
        <dbReference type="Rhea" id="RHEA-COMP:9657"/>
        <dbReference type="Rhea" id="RHEA-COMP:13640"/>
        <dbReference type="ChEBI" id="CHEBI:15377"/>
        <dbReference type="ChEBI" id="CHEBI:15378"/>
        <dbReference type="ChEBI" id="CHEBI:57305"/>
        <dbReference type="ChEBI" id="CHEBI:78442"/>
        <dbReference type="ChEBI" id="CHEBI:78522"/>
        <dbReference type="EC" id="3.1.1.96"/>
    </reaction>
</comment>
<comment type="similarity">
    <text evidence="4">Belongs to the DtdA deacylase family.</text>
</comment>
<dbReference type="AlphaFoldDB" id="A0A1Q6DTB0"/>
<dbReference type="EC" id="3.1.1.96" evidence="4"/>
<name>A0A1Q6DTB0_METT1</name>
<comment type="function">
    <text evidence="4">D-aminoacyl-tRNA deacylase with broad substrate specificity. By recycling D-aminoacyl-tRNA to D-amino acids and free tRNA molecules, this enzyme counteracts the toxicity associated with the formation of D-aminoacyl-tRNA entities in vivo.</text>
</comment>
<evidence type="ECO:0000256" key="1">
    <source>
        <dbReference type="ARBA" id="ARBA00022723"/>
    </source>
</evidence>
<reference evidence="5" key="1">
    <citation type="submission" date="2016-12" db="EMBL/GenBank/DDBJ databases">
        <title>Discovery of methanogenic haloarchaea.</title>
        <authorList>
            <person name="Sorokin D.Y."/>
            <person name="Makarova K.S."/>
            <person name="Abbas B."/>
            <person name="Ferrer M."/>
            <person name="Golyshin P.N."/>
        </authorList>
    </citation>
    <scope>NUCLEOTIDE SEQUENCE [LARGE SCALE GENOMIC DNA]</scope>
    <source>
        <strain evidence="5">HMET1</strain>
    </source>
</reference>
<sequence>MENESEKILIIISKQDPASLNIRDRLVEMCDWRERESEELGSFLSFKNFRLKSIDELHVENNDLDSRFKDFGASYFVFPTRHSSESGKRILSLHSTGNPSEEAELGGESCSFSMSAPRLMKDAIVKLRNFGRELDYDVTLEATHHGPTDIDTPSFFIEIGSEEEEWKDKEAGRVIANTILSLKPRNPIVGVSLGGGHYVPRQTRLSLETNVVFGHIIPDYSFSEPDSIVKAIDKTPGCSFIHLNDEVKNMQLREKLEELDLPKYSESEIRDLDPLNMDIRERIYDFSDIDLEPVFYGGRDYDSFTSTSFNQEFVDKVQNTDRNKFISNLKDNNALVFKKENGSFSNEMLFPSEDFLNLATGFVDDCISILEDDSDLEVIQKEDKIVIEIYNKKFDPEKAKSFGLEEREFGRLANGEKVEKGGNTITPEMVHSINKNKIDLNNPPDQLDRIKIN</sequence>
<evidence type="ECO:0000256" key="2">
    <source>
        <dbReference type="ARBA" id="ARBA00022801"/>
    </source>
</evidence>
<comment type="catalytic activity">
    <reaction evidence="4">
        <text>a D-aminoacyl-tRNA + H2O = a tRNA + a D-alpha-amino acid + H(+)</text>
        <dbReference type="Rhea" id="RHEA:13953"/>
        <dbReference type="Rhea" id="RHEA-COMP:10123"/>
        <dbReference type="Rhea" id="RHEA-COMP:10124"/>
        <dbReference type="ChEBI" id="CHEBI:15377"/>
        <dbReference type="ChEBI" id="CHEBI:15378"/>
        <dbReference type="ChEBI" id="CHEBI:59871"/>
        <dbReference type="ChEBI" id="CHEBI:78442"/>
        <dbReference type="ChEBI" id="CHEBI:79333"/>
        <dbReference type="EC" id="3.1.1.96"/>
    </reaction>
</comment>